<dbReference type="EMBL" id="BAAAJE010000006">
    <property type="protein sequence ID" value="GAA1138919.1"/>
    <property type="molecule type" value="Genomic_DNA"/>
</dbReference>
<dbReference type="InterPro" id="IPR036318">
    <property type="entry name" value="FAD-bd_PCMH-like_sf"/>
</dbReference>
<dbReference type="InterPro" id="IPR005107">
    <property type="entry name" value="CO_DH_flav_C"/>
</dbReference>
<organism evidence="5 6">
    <name type="scientific">Nocardioides aquiterrae</name>
    <dbReference type="NCBI Taxonomy" id="203799"/>
    <lineage>
        <taxon>Bacteria</taxon>
        <taxon>Bacillati</taxon>
        <taxon>Actinomycetota</taxon>
        <taxon>Actinomycetes</taxon>
        <taxon>Propionibacteriales</taxon>
        <taxon>Nocardioidaceae</taxon>
        <taxon>Nocardioides</taxon>
    </lineage>
</organism>
<evidence type="ECO:0000259" key="4">
    <source>
        <dbReference type="PROSITE" id="PS51387"/>
    </source>
</evidence>
<evidence type="ECO:0000256" key="3">
    <source>
        <dbReference type="ARBA" id="ARBA00023002"/>
    </source>
</evidence>
<dbReference type="PROSITE" id="PS51387">
    <property type="entry name" value="FAD_PCMH"/>
    <property type="match status" value="1"/>
</dbReference>
<dbReference type="InterPro" id="IPR036683">
    <property type="entry name" value="CO_DH_flav_C_dom_sf"/>
</dbReference>
<keyword evidence="6" id="KW-1185">Reference proteome</keyword>
<name>A0ABN1UEL6_9ACTN</name>
<dbReference type="InterPro" id="IPR016169">
    <property type="entry name" value="FAD-bd_PCMH_sub2"/>
</dbReference>
<dbReference type="InterPro" id="IPR016167">
    <property type="entry name" value="FAD-bd_PCMH_sub1"/>
</dbReference>
<dbReference type="Gene3D" id="3.30.465.10">
    <property type="match status" value="1"/>
</dbReference>
<dbReference type="Pfam" id="PF00941">
    <property type="entry name" value="FAD_binding_5"/>
    <property type="match status" value="1"/>
</dbReference>
<protein>
    <submittedName>
        <fullName evidence="5">Xanthine dehydrogenase family protein subunit M</fullName>
    </submittedName>
</protein>
<dbReference type="Gene3D" id="3.30.390.50">
    <property type="entry name" value="CO dehydrogenase flavoprotein, C-terminal domain"/>
    <property type="match status" value="1"/>
</dbReference>
<dbReference type="SUPFAM" id="SSF55447">
    <property type="entry name" value="CO dehydrogenase flavoprotein C-terminal domain-like"/>
    <property type="match status" value="1"/>
</dbReference>
<keyword evidence="1" id="KW-0285">Flavoprotein</keyword>
<dbReference type="Gene3D" id="3.30.43.10">
    <property type="entry name" value="Uridine Diphospho-n-acetylenolpyruvylglucosamine Reductase, domain 2"/>
    <property type="match status" value="1"/>
</dbReference>
<dbReference type="SMART" id="SM01092">
    <property type="entry name" value="CO_deh_flav_C"/>
    <property type="match status" value="1"/>
</dbReference>
<feature type="domain" description="FAD-binding PCMH-type" evidence="4">
    <location>
        <begin position="1"/>
        <end position="179"/>
    </location>
</feature>
<dbReference type="Proteomes" id="UP001499979">
    <property type="component" value="Unassembled WGS sequence"/>
</dbReference>
<dbReference type="SUPFAM" id="SSF56176">
    <property type="entry name" value="FAD-binding/transporter-associated domain-like"/>
    <property type="match status" value="1"/>
</dbReference>
<keyword evidence="3" id="KW-0560">Oxidoreductase</keyword>
<comment type="caution">
    <text evidence="5">The sequence shown here is derived from an EMBL/GenBank/DDBJ whole genome shotgun (WGS) entry which is preliminary data.</text>
</comment>
<evidence type="ECO:0000256" key="1">
    <source>
        <dbReference type="ARBA" id="ARBA00022630"/>
    </source>
</evidence>
<reference evidence="5 6" key="1">
    <citation type="journal article" date="2019" name="Int. J. Syst. Evol. Microbiol.">
        <title>The Global Catalogue of Microorganisms (GCM) 10K type strain sequencing project: providing services to taxonomists for standard genome sequencing and annotation.</title>
        <authorList>
            <consortium name="The Broad Institute Genomics Platform"/>
            <consortium name="The Broad Institute Genome Sequencing Center for Infectious Disease"/>
            <person name="Wu L."/>
            <person name="Ma J."/>
        </authorList>
    </citation>
    <scope>NUCLEOTIDE SEQUENCE [LARGE SCALE GENOMIC DNA]</scope>
    <source>
        <strain evidence="5 6">JCM 11813</strain>
    </source>
</reference>
<evidence type="ECO:0000313" key="6">
    <source>
        <dbReference type="Proteomes" id="UP001499979"/>
    </source>
</evidence>
<accession>A0ABN1UEL6</accession>
<sequence>MKPPPFEFHRAHSALEASRLLAELGENAKLIAGGQSLVPMMNFRLAHPAALVDINALSDLDYIRREGDVLAVGALTRHRTVETSRDAAVHDGFGVLPRAARWIGHRPIRTRGTVGGSLAHADGAAEWCMLARLFDAQIRLLSTRGERLASIDTWFQGFLGNDAEPDEVVTEVRFRRPRAFGALSEFAQRAGDFAAAAAAVAFDLEQGRVTRLGLVLGGVSTEPLLVEEAAELADGESPSDSLFRRVAEVAVAAADTDTYRRHLISTLVQRALREALAAEETSRG</sequence>
<dbReference type="InterPro" id="IPR016166">
    <property type="entry name" value="FAD-bd_PCMH"/>
</dbReference>
<dbReference type="PANTHER" id="PTHR42659:SF2">
    <property type="entry name" value="XANTHINE DEHYDROGENASE SUBUNIT C-RELATED"/>
    <property type="match status" value="1"/>
</dbReference>
<dbReference type="Pfam" id="PF03450">
    <property type="entry name" value="CO_deh_flav_C"/>
    <property type="match status" value="1"/>
</dbReference>
<dbReference type="InterPro" id="IPR051312">
    <property type="entry name" value="Diverse_Substr_Oxidored"/>
</dbReference>
<dbReference type="InterPro" id="IPR002346">
    <property type="entry name" value="Mopterin_DH_FAD-bd"/>
</dbReference>
<evidence type="ECO:0000256" key="2">
    <source>
        <dbReference type="ARBA" id="ARBA00022827"/>
    </source>
</evidence>
<gene>
    <name evidence="5" type="ORF">GCM10009606_18300</name>
</gene>
<dbReference type="PANTHER" id="PTHR42659">
    <property type="entry name" value="XANTHINE DEHYDROGENASE SUBUNIT C-RELATED"/>
    <property type="match status" value="1"/>
</dbReference>
<keyword evidence="2" id="KW-0274">FAD</keyword>
<evidence type="ECO:0000313" key="5">
    <source>
        <dbReference type="EMBL" id="GAA1138919.1"/>
    </source>
</evidence>
<proteinExistence type="predicted"/>
<dbReference type="RefSeq" id="WP_343907192.1">
    <property type="nucleotide sequence ID" value="NZ_BAAAJE010000006.1"/>
</dbReference>